<dbReference type="InterPro" id="IPR044911">
    <property type="entry name" value="V-type_ATPase_csu/dsu_dom_3"/>
</dbReference>
<evidence type="ECO:0000256" key="2">
    <source>
        <dbReference type="ARBA" id="ARBA00022448"/>
    </source>
</evidence>
<keyword evidence="4" id="KW-0378">Hydrolase</keyword>
<dbReference type="InterPro" id="IPR036079">
    <property type="entry name" value="ATPase_csu/dsu_sf"/>
</dbReference>
<dbReference type="RefSeq" id="WP_009165811.1">
    <property type="nucleotide sequence ID" value="NZ_ADFP01000121.1"/>
</dbReference>
<accession>A0ABP2HRI8</accession>
<dbReference type="GeneID" id="90985953"/>
<dbReference type="Gene3D" id="1.10.132.50">
    <property type="entry name" value="ATP synthase (C/AC39) subunit, domain 3"/>
    <property type="match status" value="1"/>
</dbReference>
<keyword evidence="3" id="KW-0406">Ion transport</keyword>
<keyword evidence="2" id="KW-0813">Transport</keyword>
<dbReference type="GO" id="GO:0016787">
    <property type="term" value="F:hydrolase activity"/>
    <property type="evidence" value="ECO:0007669"/>
    <property type="project" value="UniProtKB-KW"/>
</dbReference>
<dbReference type="InterPro" id="IPR002843">
    <property type="entry name" value="ATPase_V0-cplx_csu/dsu"/>
</dbReference>
<dbReference type="Pfam" id="PF01992">
    <property type="entry name" value="vATP-synt_AC39"/>
    <property type="match status" value="1"/>
</dbReference>
<dbReference type="InterPro" id="IPR035067">
    <property type="entry name" value="V-type_ATPase_csu/dsu"/>
</dbReference>
<dbReference type="EC" id="3.6.3.14" evidence="4"/>
<keyword evidence="5" id="KW-1185">Reference proteome</keyword>
<comment type="similarity">
    <text evidence="1">Belongs to the V-ATPase V0D/AC39 subunit family.</text>
</comment>
<reference evidence="4 5" key="1">
    <citation type="submission" date="2009-12" db="EMBL/GenBank/DDBJ databases">
        <authorList>
            <person name="Shrivastava S."/>
            <person name="Madupu R."/>
            <person name="Durkin A.S."/>
            <person name="Torralba M."/>
            <person name="Methe B."/>
            <person name="Sutton G.G."/>
            <person name="Strausberg R.L."/>
            <person name="Nelson K.E."/>
        </authorList>
    </citation>
    <scope>NUCLEOTIDE SEQUENCE [LARGE SCALE GENOMIC DNA]</scope>
    <source>
        <strain evidence="4 5">W5455</strain>
    </source>
</reference>
<dbReference type="Gene3D" id="1.20.1690.10">
    <property type="entry name" value="V-type ATP synthase subunit C domain"/>
    <property type="match status" value="2"/>
</dbReference>
<name>A0ABP2HRI8_9BACT</name>
<dbReference type="SUPFAM" id="SSF103486">
    <property type="entry name" value="V-type ATP synthase subunit C"/>
    <property type="match status" value="1"/>
</dbReference>
<dbReference type="Proteomes" id="UP000006462">
    <property type="component" value="Unassembled WGS sequence"/>
</dbReference>
<evidence type="ECO:0000256" key="1">
    <source>
        <dbReference type="ARBA" id="ARBA00006709"/>
    </source>
</evidence>
<evidence type="ECO:0000313" key="5">
    <source>
        <dbReference type="Proteomes" id="UP000006462"/>
    </source>
</evidence>
<protein>
    <submittedName>
        <fullName evidence="4">ATP synthase, subunit C</fullName>
        <ecNumber evidence="4">3.6.3.14</ecNumber>
    </submittedName>
</protein>
<evidence type="ECO:0000313" key="4">
    <source>
        <dbReference type="EMBL" id="EFB89806.1"/>
    </source>
</evidence>
<dbReference type="EMBL" id="ADFP01000121">
    <property type="protein sequence ID" value="EFB89806.1"/>
    <property type="molecule type" value="Genomic_DNA"/>
</dbReference>
<sequence length="342" mass="38947">MSSAAGEEANYEYVNGRLRARTRDFLPVQAVAELACADLKGVERSLLDTVYGPLYRREFMLTEMPLALKLENLISASARQRFSELKRWGKGSVRLLTSALSIQSDLENGQLFLRALRSGRNDYEPSMPGCGELSAEFWRQMARAGGDREQIDELCRYDPTVLSNVLSDAVKELDASGRLWEAEWLYMKGSFDWAASVLKRCRDSNGAAVLRCLGYLIDLWNLRVWLGFHYGSGMQDEAVHFLEGGSLPLERLLFAKSYKALLRGSFWRSRGAEPDERSLFELERQYLLWQMTLRREDPLGVQVIISYRARLFCEWRNLTTIVSGLQSGLDRAALQSVLFIGR</sequence>
<organism evidence="4 5">
    <name type="scientific">Pyramidobacter piscolens W5455</name>
    <dbReference type="NCBI Taxonomy" id="352165"/>
    <lineage>
        <taxon>Bacteria</taxon>
        <taxon>Thermotogati</taxon>
        <taxon>Synergistota</taxon>
        <taxon>Synergistia</taxon>
        <taxon>Synergistales</taxon>
        <taxon>Dethiosulfovibrionaceae</taxon>
        <taxon>Pyramidobacter</taxon>
    </lineage>
</organism>
<proteinExistence type="inferred from homology"/>
<gene>
    <name evidence="4" type="ORF">HMPREF7215_2621</name>
</gene>
<comment type="caution">
    <text evidence="4">The sequence shown here is derived from an EMBL/GenBank/DDBJ whole genome shotgun (WGS) entry which is preliminary data.</text>
</comment>
<evidence type="ECO:0000256" key="3">
    <source>
        <dbReference type="ARBA" id="ARBA00023065"/>
    </source>
</evidence>